<dbReference type="PANTHER" id="PTHR30136:SF24">
    <property type="entry name" value="HTH-TYPE TRANSCRIPTIONAL REPRESSOR ALLR"/>
    <property type="match status" value="1"/>
</dbReference>
<feature type="domain" description="HTH iclR-type" evidence="5">
    <location>
        <begin position="4"/>
        <end position="65"/>
    </location>
</feature>
<evidence type="ECO:0000259" key="6">
    <source>
        <dbReference type="PROSITE" id="PS51078"/>
    </source>
</evidence>
<dbReference type="PANTHER" id="PTHR30136">
    <property type="entry name" value="HELIX-TURN-HELIX TRANSCRIPTIONAL REGULATOR, ICLR FAMILY"/>
    <property type="match status" value="1"/>
</dbReference>
<dbReference type="GO" id="GO:0003700">
    <property type="term" value="F:DNA-binding transcription factor activity"/>
    <property type="evidence" value="ECO:0007669"/>
    <property type="project" value="TreeGrafter"/>
</dbReference>
<dbReference type="GO" id="GO:0003677">
    <property type="term" value="F:DNA binding"/>
    <property type="evidence" value="ECO:0007669"/>
    <property type="project" value="UniProtKB-KW"/>
</dbReference>
<dbReference type="AlphaFoldDB" id="A0A150TTD3"/>
<dbReference type="InterPro" id="IPR050707">
    <property type="entry name" value="HTH_MetabolicPath_Reg"/>
</dbReference>
<evidence type="ECO:0000256" key="1">
    <source>
        <dbReference type="ARBA" id="ARBA00023015"/>
    </source>
</evidence>
<dbReference type="InterPro" id="IPR036390">
    <property type="entry name" value="WH_DNA-bd_sf"/>
</dbReference>
<name>A0A150TTD3_SORCE</name>
<keyword evidence="3" id="KW-0804">Transcription</keyword>
<dbReference type="Proteomes" id="UP000075502">
    <property type="component" value="Unassembled WGS sequence"/>
</dbReference>
<dbReference type="Pfam" id="PF09339">
    <property type="entry name" value="HTH_IclR"/>
    <property type="match status" value="1"/>
</dbReference>
<protein>
    <submittedName>
        <fullName evidence="7">IclR family transcriptional regulator</fullName>
    </submittedName>
</protein>
<feature type="region of interest" description="Disordered" evidence="4">
    <location>
        <begin position="214"/>
        <end position="237"/>
    </location>
</feature>
<dbReference type="SMART" id="SM00346">
    <property type="entry name" value="HTH_ICLR"/>
    <property type="match status" value="1"/>
</dbReference>
<dbReference type="InterPro" id="IPR014757">
    <property type="entry name" value="Tscrpt_reg_IclR_C"/>
</dbReference>
<gene>
    <name evidence="7" type="ORF">BE21_26320</name>
</gene>
<evidence type="ECO:0000313" key="8">
    <source>
        <dbReference type="Proteomes" id="UP000075502"/>
    </source>
</evidence>
<dbReference type="PROSITE" id="PS51078">
    <property type="entry name" value="ICLR_ED"/>
    <property type="match status" value="1"/>
</dbReference>
<evidence type="ECO:0000259" key="5">
    <source>
        <dbReference type="PROSITE" id="PS51077"/>
    </source>
</evidence>
<keyword evidence="2" id="KW-0238">DNA-binding</keyword>
<feature type="domain" description="IclR-ED" evidence="6">
    <location>
        <begin position="66"/>
        <end position="233"/>
    </location>
</feature>
<dbReference type="InterPro" id="IPR029016">
    <property type="entry name" value="GAF-like_dom_sf"/>
</dbReference>
<proteinExistence type="predicted"/>
<evidence type="ECO:0000256" key="2">
    <source>
        <dbReference type="ARBA" id="ARBA00023125"/>
    </source>
</evidence>
<dbReference type="GO" id="GO:0045892">
    <property type="term" value="P:negative regulation of DNA-templated transcription"/>
    <property type="evidence" value="ECO:0007669"/>
    <property type="project" value="TreeGrafter"/>
</dbReference>
<keyword evidence="1" id="KW-0805">Transcription regulation</keyword>
<dbReference type="SUPFAM" id="SSF46785">
    <property type="entry name" value="Winged helix' DNA-binding domain"/>
    <property type="match status" value="1"/>
</dbReference>
<dbReference type="SUPFAM" id="SSF55781">
    <property type="entry name" value="GAF domain-like"/>
    <property type="match status" value="1"/>
</dbReference>
<dbReference type="InterPro" id="IPR036388">
    <property type="entry name" value="WH-like_DNA-bd_sf"/>
</dbReference>
<dbReference type="PROSITE" id="PS51077">
    <property type="entry name" value="HTH_ICLR"/>
    <property type="match status" value="1"/>
</dbReference>
<dbReference type="Pfam" id="PF01614">
    <property type="entry name" value="IclR_C"/>
    <property type="match status" value="1"/>
</dbReference>
<dbReference type="FunFam" id="1.10.10.10:FF:000056">
    <property type="entry name" value="IclR family transcriptional regulator"/>
    <property type="match status" value="1"/>
</dbReference>
<dbReference type="EMBL" id="JEME01001131">
    <property type="protein sequence ID" value="KYG07963.1"/>
    <property type="molecule type" value="Genomic_DNA"/>
</dbReference>
<sequence length="237" mass="24485">MERSGTVDKAVRALEALREGGGSASLAELAARLGMPKATLHRLLASLAAHALVEQDGEGRYRLGVGLIRLGLGAQGLDPVARVAKPELERAARAFGETFFLVAARAGRLVVLDKAEGTGLLRAAPTVGAEVPVDVTASGRLYLAHAPELVGAQGAGPAAERAAQRAAKRGYDVNEGEWIDGLTVIAAPVLARGGLHGCIACAAAAQSLRGDRRDAAAQHTRDAAERVARALEGDSRR</sequence>
<dbReference type="Gene3D" id="1.10.10.10">
    <property type="entry name" value="Winged helix-like DNA-binding domain superfamily/Winged helix DNA-binding domain"/>
    <property type="match status" value="1"/>
</dbReference>
<organism evidence="7 8">
    <name type="scientific">Sorangium cellulosum</name>
    <name type="common">Polyangium cellulosum</name>
    <dbReference type="NCBI Taxonomy" id="56"/>
    <lineage>
        <taxon>Bacteria</taxon>
        <taxon>Pseudomonadati</taxon>
        <taxon>Myxococcota</taxon>
        <taxon>Polyangia</taxon>
        <taxon>Polyangiales</taxon>
        <taxon>Polyangiaceae</taxon>
        <taxon>Sorangium</taxon>
    </lineage>
</organism>
<comment type="caution">
    <text evidence="7">The sequence shown here is derived from an EMBL/GenBank/DDBJ whole genome shotgun (WGS) entry which is preliminary data.</text>
</comment>
<reference evidence="7 8" key="1">
    <citation type="submission" date="2014-02" db="EMBL/GenBank/DDBJ databases">
        <title>The small core and large imbalanced accessory genome model reveals a collaborative survival strategy of Sorangium cellulosum strains in nature.</title>
        <authorList>
            <person name="Han K."/>
            <person name="Peng R."/>
            <person name="Blom J."/>
            <person name="Li Y.-Z."/>
        </authorList>
    </citation>
    <scope>NUCLEOTIDE SEQUENCE [LARGE SCALE GENOMIC DNA]</scope>
    <source>
        <strain evidence="7 8">So0007-03</strain>
    </source>
</reference>
<evidence type="ECO:0000313" key="7">
    <source>
        <dbReference type="EMBL" id="KYG07963.1"/>
    </source>
</evidence>
<evidence type="ECO:0000256" key="4">
    <source>
        <dbReference type="SAM" id="MobiDB-lite"/>
    </source>
</evidence>
<dbReference type="InterPro" id="IPR005471">
    <property type="entry name" value="Tscrpt_reg_IclR_N"/>
</dbReference>
<accession>A0A150TTD3</accession>
<dbReference type="Gene3D" id="3.30.450.40">
    <property type="match status" value="1"/>
</dbReference>
<evidence type="ECO:0000256" key="3">
    <source>
        <dbReference type="ARBA" id="ARBA00023163"/>
    </source>
</evidence>